<evidence type="ECO:0000256" key="9">
    <source>
        <dbReference type="RuleBase" id="RU003423"/>
    </source>
</evidence>
<dbReference type="InterPro" id="IPR011053">
    <property type="entry name" value="Single_hybrid_motif"/>
</dbReference>
<organism evidence="13 14">
    <name type="scientific">Obba rivulosa</name>
    <dbReference type="NCBI Taxonomy" id="1052685"/>
    <lineage>
        <taxon>Eukaryota</taxon>
        <taxon>Fungi</taxon>
        <taxon>Dikarya</taxon>
        <taxon>Basidiomycota</taxon>
        <taxon>Agaricomycotina</taxon>
        <taxon>Agaricomycetes</taxon>
        <taxon>Polyporales</taxon>
        <taxon>Gelatoporiaceae</taxon>
        <taxon>Obba</taxon>
    </lineage>
</organism>
<dbReference type="InterPro" id="IPR023213">
    <property type="entry name" value="CAT-like_dom_sf"/>
</dbReference>
<feature type="region of interest" description="Disordered" evidence="10">
    <location>
        <begin position="120"/>
        <end position="185"/>
    </location>
</feature>
<dbReference type="PROSITE" id="PS51826">
    <property type="entry name" value="PSBD"/>
    <property type="match status" value="1"/>
</dbReference>
<dbReference type="GO" id="GO:0031405">
    <property type="term" value="F:lipoic acid binding"/>
    <property type="evidence" value="ECO:0007669"/>
    <property type="project" value="TreeGrafter"/>
</dbReference>
<evidence type="ECO:0000256" key="1">
    <source>
        <dbReference type="ARBA" id="ARBA00001938"/>
    </source>
</evidence>
<keyword evidence="5 9" id="KW-0450">Lipoyl</keyword>
<dbReference type="CDD" id="cd06849">
    <property type="entry name" value="lipoyl_domain"/>
    <property type="match status" value="1"/>
</dbReference>
<dbReference type="GO" id="GO:0005759">
    <property type="term" value="C:mitochondrial matrix"/>
    <property type="evidence" value="ECO:0007669"/>
    <property type="project" value="UniProtKB-SubCell"/>
</dbReference>
<gene>
    <name evidence="13" type="ORF">OBBRIDRAFT_770243</name>
</gene>
<keyword evidence="8 9" id="KW-0012">Acyltransferase</keyword>
<protein>
    <recommendedName>
        <fullName evidence="9">Dihydrolipoamide acetyltransferase component of pyruvate dehydrogenase complex</fullName>
        <ecNumber evidence="9">2.3.1.-</ecNumber>
    </recommendedName>
</protein>
<evidence type="ECO:0000256" key="4">
    <source>
        <dbReference type="ARBA" id="ARBA00022679"/>
    </source>
</evidence>
<dbReference type="FunFam" id="2.40.50.100:FF:000013">
    <property type="entry name" value="Dihydrolipoamide acetyltransferase component of pyruvate dehydrogenase complex"/>
    <property type="match status" value="1"/>
</dbReference>
<dbReference type="SUPFAM" id="SSF52777">
    <property type="entry name" value="CoA-dependent acyltransferases"/>
    <property type="match status" value="1"/>
</dbReference>
<dbReference type="Pfam" id="PF00364">
    <property type="entry name" value="Biotin_lipoyl"/>
    <property type="match status" value="1"/>
</dbReference>
<dbReference type="GO" id="GO:0016407">
    <property type="term" value="F:acetyltransferase activity"/>
    <property type="evidence" value="ECO:0007669"/>
    <property type="project" value="TreeGrafter"/>
</dbReference>
<evidence type="ECO:0000313" key="13">
    <source>
        <dbReference type="EMBL" id="OCH94193.1"/>
    </source>
</evidence>
<keyword evidence="7" id="KW-0496">Mitochondrion</keyword>
<dbReference type="Gene3D" id="3.30.559.10">
    <property type="entry name" value="Chloramphenicol acetyltransferase-like domain"/>
    <property type="match status" value="1"/>
</dbReference>
<dbReference type="Pfam" id="PF00198">
    <property type="entry name" value="2-oxoacid_dh"/>
    <property type="match status" value="1"/>
</dbReference>
<keyword evidence="14" id="KW-1185">Reference proteome</keyword>
<keyword evidence="4 9" id="KW-0808">Transferase</keyword>
<dbReference type="PANTHER" id="PTHR43178:SF5">
    <property type="entry name" value="LIPOAMIDE ACYLTRANSFERASE COMPONENT OF BRANCHED-CHAIN ALPHA-KETO ACID DEHYDROGENASE COMPLEX, MITOCHONDRIAL"/>
    <property type="match status" value="1"/>
</dbReference>
<name>A0A8E2J438_9APHY</name>
<dbReference type="SUPFAM" id="SSF51230">
    <property type="entry name" value="Single hybrid motif"/>
    <property type="match status" value="1"/>
</dbReference>
<comment type="similarity">
    <text evidence="3 9">Belongs to the 2-oxoacid dehydrogenase family.</text>
</comment>
<dbReference type="Proteomes" id="UP000250043">
    <property type="component" value="Unassembled WGS sequence"/>
</dbReference>
<dbReference type="InterPro" id="IPR004167">
    <property type="entry name" value="PSBD"/>
</dbReference>
<evidence type="ECO:0000256" key="10">
    <source>
        <dbReference type="SAM" id="MobiDB-lite"/>
    </source>
</evidence>
<comment type="cofactor">
    <cofactor evidence="1 9">
        <name>(R)-lipoate</name>
        <dbReference type="ChEBI" id="CHEBI:83088"/>
    </cofactor>
</comment>
<keyword evidence="6" id="KW-0809">Transit peptide</keyword>
<dbReference type="AlphaFoldDB" id="A0A8E2J438"/>
<dbReference type="PANTHER" id="PTHR43178">
    <property type="entry name" value="DIHYDROLIPOAMIDE ACETYLTRANSFERASE COMPONENT OF PYRUVATE DEHYDROGENASE COMPLEX"/>
    <property type="match status" value="1"/>
</dbReference>
<dbReference type="InterPro" id="IPR050743">
    <property type="entry name" value="2-oxoacid_DH_E2_comp"/>
</dbReference>
<dbReference type="Pfam" id="PF02817">
    <property type="entry name" value="E3_binding"/>
    <property type="match status" value="1"/>
</dbReference>
<evidence type="ECO:0000256" key="2">
    <source>
        <dbReference type="ARBA" id="ARBA00004305"/>
    </source>
</evidence>
<evidence type="ECO:0000256" key="5">
    <source>
        <dbReference type="ARBA" id="ARBA00022823"/>
    </source>
</evidence>
<reference evidence="13 14" key="1">
    <citation type="submission" date="2016-07" db="EMBL/GenBank/DDBJ databases">
        <title>Draft genome of the white-rot fungus Obba rivulosa 3A-2.</title>
        <authorList>
            <consortium name="DOE Joint Genome Institute"/>
            <person name="Miettinen O."/>
            <person name="Riley R."/>
            <person name="Acob R."/>
            <person name="Barry K."/>
            <person name="Cullen D."/>
            <person name="De Vries R."/>
            <person name="Hainaut M."/>
            <person name="Hatakka A."/>
            <person name="Henrissat B."/>
            <person name="Hilden K."/>
            <person name="Kuo R."/>
            <person name="Labutti K."/>
            <person name="Lipzen A."/>
            <person name="Makela M.R."/>
            <person name="Sandor L."/>
            <person name="Spatafora J.W."/>
            <person name="Grigoriev I.V."/>
            <person name="Hibbett D.S."/>
        </authorList>
    </citation>
    <scope>NUCLEOTIDE SEQUENCE [LARGE SCALE GENOMIC DNA]</scope>
    <source>
        <strain evidence="13 14">3A-2</strain>
    </source>
</reference>
<dbReference type="InterPro" id="IPR000089">
    <property type="entry name" value="Biotin_lipoyl"/>
</dbReference>
<evidence type="ECO:0000259" key="12">
    <source>
        <dbReference type="PROSITE" id="PS51826"/>
    </source>
</evidence>
<evidence type="ECO:0000259" key="11">
    <source>
        <dbReference type="PROSITE" id="PS50968"/>
    </source>
</evidence>
<evidence type="ECO:0000313" key="14">
    <source>
        <dbReference type="Proteomes" id="UP000250043"/>
    </source>
</evidence>
<dbReference type="GO" id="GO:0045333">
    <property type="term" value="P:cellular respiration"/>
    <property type="evidence" value="ECO:0007669"/>
    <property type="project" value="UniProtKB-ARBA"/>
</dbReference>
<feature type="domain" description="Peripheral subunit-binding (PSBD)" evidence="12">
    <location>
        <begin position="181"/>
        <end position="219"/>
    </location>
</feature>
<evidence type="ECO:0000256" key="6">
    <source>
        <dbReference type="ARBA" id="ARBA00022946"/>
    </source>
</evidence>
<sequence length="517" mass="56286">MHSCRLLSLRTLRLVRCPQPLAAFHTSSVLYANKSVRHFKLADIGEGITECEVIRWFVNVKPASTVQVFDPLCEVQSDKASVEITSPFEGVVKELLVKEGDVAKVGETLCTIEVDGEGSEDLKNYNTVPDTPPLAQDTFSRISSHPQPPTPSPTGRKPHPLDPNVPAESRADVTSGSDDVLATPSVRHYARQKGVDLRLIAPGSGRSGRIEKRDIDNHLTSSALTEASSAKAEERHGDVVVELGRTRYGMWKAMVKSLEIPQFGFSTTFDLTTLHEFLPILNAHIPARFLPPDTSPSEPVVSPSAFYQTPGLPPIPASARYTRLTYLPILLKMLSKAMMEWPLFRSSITGSEQSQSLASARPTLTLRPHADISIAMSTPTGLYTPTIQAVDTTSIYSLASQLRHLSHLGRQTPCALTHAEMPKRGGTVSVSNVGGVGDVEYASPVLVPSGGVAIVAIGRAHWVWDVDHGNGTGQRRLKIGISWTADHRVVEGAELIAFSECWKEWVHSPQRLLADSV</sequence>
<evidence type="ECO:0000256" key="3">
    <source>
        <dbReference type="ARBA" id="ARBA00007317"/>
    </source>
</evidence>
<comment type="subcellular location">
    <subcellularLocation>
        <location evidence="2">Mitochondrion matrix</location>
    </subcellularLocation>
</comment>
<dbReference type="OrthoDB" id="15567at2759"/>
<accession>A0A8E2J438</accession>
<dbReference type="Gene3D" id="4.10.320.10">
    <property type="entry name" value="E3-binding domain"/>
    <property type="match status" value="1"/>
</dbReference>
<evidence type="ECO:0000256" key="8">
    <source>
        <dbReference type="ARBA" id="ARBA00023315"/>
    </source>
</evidence>
<dbReference type="EMBL" id="KV722346">
    <property type="protein sequence ID" value="OCH94193.1"/>
    <property type="molecule type" value="Genomic_DNA"/>
</dbReference>
<dbReference type="InterPro" id="IPR001078">
    <property type="entry name" value="2-oxoacid_DH_actylTfrase"/>
</dbReference>
<dbReference type="EC" id="2.3.1.-" evidence="9"/>
<evidence type="ECO:0000256" key="7">
    <source>
        <dbReference type="ARBA" id="ARBA00023128"/>
    </source>
</evidence>
<dbReference type="InterPro" id="IPR036625">
    <property type="entry name" value="E3-bd_dom_sf"/>
</dbReference>
<proteinExistence type="inferred from homology"/>
<dbReference type="SUPFAM" id="SSF47005">
    <property type="entry name" value="Peripheral subunit-binding domain of 2-oxo acid dehydrogenase complex"/>
    <property type="match status" value="1"/>
</dbReference>
<dbReference type="PROSITE" id="PS50968">
    <property type="entry name" value="BIOTINYL_LIPOYL"/>
    <property type="match status" value="1"/>
</dbReference>
<feature type="domain" description="Lipoyl-binding" evidence="11">
    <location>
        <begin position="36"/>
        <end position="113"/>
    </location>
</feature>
<dbReference type="Gene3D" id="2.40.50.100">
    <property type="match status" value="1"/>
</dbReference>